<dbReference type="InterPro" id="IPR001647">
    <property type="entry name" value="HTH_TetR"/>
</dbReference>
<comment type="caution">
    <text evidence="7">The sequence shown here is derived from an EMBL/GenBank/DDBJ whole genome shotgun (WGS) entry which is preliminary data.</text>
</comment>
<organism evidence="7 8">
    <name type="scientific">Ureibacillus endophyticus</name>
    <dbReference type="NCBI Taxonomy" id="1978490"/>
    <lineage>
        <taxon>Bacteria</taxon>
        <taxon>Bacillati</taxon>
        <taxon>Bacillota</taxon>
        <taxon>Bacilli</taxon>
        <taxon>Bacillales</taxon>
        <taxon>Caryophanaceae</taxon>
        <taxon>Ureibacillus</taxon>
    </lineage>
</organism>
<protein>
    <submittedName>
        <fullName evidence="7">TetR/AcrR family transcriptional regulator</fullName>
    </submittedName>
</protein>
<dbReference type="SUPFAM" id="SSF46689">
    <property type="entry name" value="Homeodomain-like"/>
    <property type="match status" value="1"/>
</dbReference>
<evidence type="ECO:0000256" key="5">
    <source>
        <dbReference type="SAM" id="Coils"/>
    </source>
</evidence>
<dbReference type="InterPro" id="IPR009057">
    <property type="entry name" value="Homeodomain-like_sf"/>
</dbReference>
<proteinExistence type="predicted"/>
<evidence type="ECO:0000256" key="3">
    <source>
        <dbReference type="ARBA" id="ARBA00023163"/>
    </source>
</evidence>
<dbReference type="Pfam" id="PF00440">
    <property type="entry name" value="TetR_N"/>
    <property type="match status" value="1"/>
</dbReference>
<accession>A0A494YS04</accession>
<feature type="domain" description="HTH tetR-type" evidence="6">
    <location>
        <begin position="1"/>
        <end position="61"/>
    </location>
</feature>
<keyword evidence="2 4" id="KW-0238">DNA-binding</keyword>
<keyword evidence="5" id="KW-0175">Coiled coil</keyword>
<dbReference type="Proteomes" id="UP000272238">
    <property type="component" value="Unassembled WGS sequence"/>
</dbReference>
<dbReference type="AlphaFoldDB" id="A0A494YS04"/>
<dbReference type="PANTHER" id="PTHR47506:SF1">
    <property type="entry name" value="HTH-TYPE TRANSCRIPTIONAL REGULATOR YJDC"/>
    <property type="match status" value="1"/>
</dbReference>
<evidence type="ECO:0000256" key="4">
    <source>
        <dbReference type="PROSITE-ProRule" id="PRU00335"/>
    </source>
</evidence>
<dbReference type="PRINTS" id="PR00455">
    <property type="entry name" value="HTHTETR"/>
</dbReference>
<gene>
    <name evidence="7" type="ORF">D8M03_17010</name>
</gene>
<evidence type="ECO:0000313" key="7">
    <source>
        <dbReference type="EMBL" id="RKQ12373.1"/>
    </source>
</evidence>
<dbReference type="RefSeq" id="WP_121215991.1">
    <property type="nucleotide sequence ID" value="NZ_RBZN01000085.1"/>
</dbReference>
<evidence type="ECO:0000256" key="1">
    <source>
        <dbReference type="ARBA" id="ARBA00023015"/>
    </source>
</evidence>
<dbReference type="PROSITE" id="PS50977">
    <property type="entry name" value="HTH_TETR_2"/>
    <property type="match status" value="1"/>
</dbReference>
<dbReference type="Gene3D" id="1.10.10.60">
    <property type="entry name" value="Homeodomain-like"/>
    <property type="match status" value="1"/>
</dbReference>
<keyword evidence="3" id="KW-0804">Transcription</keyword>
<evidence type="ECO:0000259" key="6">
    <source>
        <dbReference type="PROSITE" id="PS50977"/>
    </source>
</evidence>
<reference evidence="7 8" key="1">
    <citation type="journal article" date="2016" name="Antonie Van Leeuwenhoek">
        <title>Lysinibacillus endophyticus sp. nov., an indole-3-acetic acid producing endophytic bacterium isolated from corn root (Zea mays cv. Xinken-5).</title>
        <authorList>
            <person name="Yu J."/>
            <person name="Guan X."/>
            <person name="Liu C."/>
            <person name="Xiang W."/>
            <person name="Yu Z."/>
            <person name="Liu X."/>
            <person name="Wang G."/>
        </authorList>
    </citation>
    <scope>NUCLEOTIDE SEQUENCE [LARGE SCALE GENOMIC DNA]</scope>
    <source>
        <strain evidence="7 8">DSM 100506</strain>
    </source>
</reference>
<keyword evidence="1" id="KW-0805">Transcription regulation</keyword>
<dbReference type="PANTHER" id="PTHR47506">
    <property type="entry name" value="TRANSCRIPTIONAL REGULATORY PROTEIN"/>
    <property type="match status" value="1"/>
</dbReference>
<evidence type="ECO:0000313" key="8">
    <source>
        <dbReference type="Proteomes" id="UP000272238"/>
    </source>
</evidence>
<dbReference type="EMBL" id="RBZN01000085">
    <property type="protein sequence ID" value="RKQ12373.1"/>
    <property type="molecule type" value="Genomic_DNA"/>
</dbReference>
<dbReference type="InterPro" id="IPR036271">
    <property type="entry name" value="Tet_transcr_reg_TetR-rel_C_sf"/>
</dbReference>
<evidence type="ECO:0000256" key="2">
    <source>
        <dbReference type="ARBA" id="ARBA00023125"/>
    </source>
</evidence>
<sequence>MSSLTSIKDAAITLFSQKGYEATTLNEIATKVGIKKPSLYVYFSSKQELFLTIFEELLEEYKMRMEQIIEEVDSAFEEEKLFILFEKYVFAFADEPVKSLFWNRVFLFPPLDLKEEILGKISKVESTFIEKESTLIKDLIVQNIIRDISDESALLAFRSLREGLLMTYLINPHLERNKIKEIWKTYWHGLKKGE</sequence>
<dbReference type="GO" id="GO:0003677">
    <property type="term" value="F:DNA binding"/>
    <property type="evidence" value="ECO:0007669"/>
    <property type="project" value="UniProtKB-UniRule"/>
</dbReference>
<dbReference type="SUPFAM" id="SSF48498">
    <property type="entry name" value="Tetracyclin repressor-like, C-terminal domain"/>
    <property type="match status" value="1"/>
</dbReference>
<keyword evidence="8" id="KW-1185">Reference proteome</keyword>
<feature type="DNA-binding region" description="H-T-H motif" evidence="4">
    <location>
        <begin position="24"/>
        <end position="43"/>
    </location>
</feature>
<dbReference type="Gene3D" id="1.10.357.10">
    <property type="entry name" value="Tetracycline Repressor, domain 2"/>
    <property type="match status" value="1"/>
</dbReference>
<name>A0A494YS04_9BACL</name>
<feature type="coiled-coil region" evidence="5">
    <location>
        <begin position="51"/>
        <end position="78"/>
    </location>
</feature>
<dbReference type="OrthoDB" id="509229at2"/>